<dbReference type="GO" id="GO:0003735">
    <property type="term" value="F:structural constituent of ribosome"/>
    <property type="evidence" value="ECO:0007669"/>
    <property type="project" value="InterPro"/>
</dbReference>
<dbReference type="Gene3D" id="1.20.58.110">
    <property type="entry name" value="Ribosomal protein S20"/>
    <property type="match status" value="1"/>
</dbReference>
<keyword evidence="5 8" id="KW-0689">Ribosomal protein</keyword>
<dbReference type="Pfam" id="PF01649">
    <property type="entry name" value="Ribosomal_S20p"/>
    <property type="match status" value="1"/>
</dbReference>
<dbReference type="InterPro" id="IPR036510">
    <property type="entry name" value="Ribosomal_bS20_sf"/>
</dbReference>
<dbReference type="SUPFAM" id="SSF46992">
    <property type="entry name" value="Ribosomal protein S20"/>
    <property type="match status" value="1"/>
</dbReference>
<keyword evidence="3 8" id="KW-0699">rRNA-binding</keyword>
<protein>
    <recommendedName>
        <fullName evidence="7 8">Small ribosomal subunit protein bS20</fullName>
    </recommendedName>
</protein>
<evidence type="ECO:0000313" key="11">
    <source>
        <dbReference type="Proteomes" id="UP000199611"/>
    </source>
</evidence>
<evidence type="ECO:0000256" key="6">
    <source>
        <dbReference type="ARBA" id="ARBA00023274"/>
    </source>
</evidence>
<dbReference type="AlphaFoldDB" id="A0A1I4TRI4"/>
<dbReference type="InterPro" id="IPR002583">
    <property type="entry name" value="Ribosomal_bS20"/>
</dbReference>
<dbReference type="PANTHER" id="PTHR33398:SF1">
    <property type="entry name" value="SMALL RIBOSOMAL SUBUNIT PROTEIN BS20C"/>
    <property type="match status" value="1"/>
</dbReference>
<keyword evidence="4 8" id="KW-0694">RNA-binding</keyword>
<dbReference type="OrthoDB" id="9807974at2"/>
<evidence type="ECO:0000256" key="7">
    <source>
        <dbReference type="ARBA" id="ARBA00035136"/>
    </source>
</evidence>
<evidence type="ECO:0000313" key="10">
    <source>
        <dbReference type="EMBL" id="SFM79200.1"/>
    </source>
</evidence>
<gene>
    <name evidence="8" type="primary">rpsT</name>
    <name evidence="10" type="ORF">SAMN05660836_01471</name>
</gene>
<evidence type="ECO:0000256" key="8">
    <source>
        <dbReference type="HAMAP-Rule" id="MF_00500"/>
    </source>
</evidence>
<dbReference type="Proteomes" id="UP000199611">
    <property type="component" value="Unassembled WGS sequence"/>
</dbReference>
<dbReference type="HAMAP" id="MF_00500">
    <property type="entry name" value="Ribosomal_bS20"/>
    <property type="match status" value="1"/>
</dbReference>
<dbReference type="GO" id="GO:0005829">
    <property type="term" value="C:cytosol"/>
    <property type="evidence" value="ECO:0007669"/>
    <property type="project" value="TreeGrafter"/>
</dbReference>
<dbReference type="RefSeq" id="WP_093394655.1">
    <property type="nucleotide sequence ID" value="NZ_FOUU01000004.1"/>
</dbReference>
<dbReference type="GO" id="GO:0006412">
    <property type="term" value="P:translation"/>
    <property type="evidence" value="ECO:0007669"/>
    <property type="project" value="UniProtKB-UniRule"/>
</dbReference>
<evidence type="ECO:0000256" key="4">
    <source>
        <dbReference type="ARBA" id="ARBA00022884"/>
    </source>
</evidence>
<sequence>MPHHKSAIKRMKQNEKRRMRNRARKSRMKTAIRAVEQAMFEKDIEKVQQKLREAVSVIARTAAKGTIHPNKAARKISRLTRRVNRFLAEQQAA</sequence>
<organism evidence="10 11">
    <name type="scientific">Thermodesulforhabdus norvegica</name>
    <dbReference type="NCBI Taxonomy" id="39841"/>
    <lineage>
        <taxon>Bacteria</taxon>
        <taxon>Pseudomonadati</taxon>
        <taxon>Thermodesulfobacteriota</taxon>
        <taxon>Syntrophobacteria</taxon>
        <taxon>Syntrophobacterales</taxon>
        <taxon>Thermodesulforhabdaceae</taxon>
        <taxon>Thermodesulforhabdus</taxon>
    </lineage>
</organism>
<dbReference type="EMBL" id="FOUU01000004">
    <property type="protein sequence ID" value="SFM79200.1"/>
    <property type="molecule type" value="Genomic_DNA"/>
</dbReference>
<evidence type="ECO:0000256" key="3">
    <source>
        <dbReference type="ARBA" id="ARBA00022730"/>
    </source>
</evidence>
<evidence type="ECO:0000256" key="2">
    <source>
        <dbReference type="ARBA" id="ARBA00007634"/>
    </source>
</evidence>
<dbReference type="STRING" id="39841.SAMN05660836_01471"/>
<dbReference type="PANTHER" id="PTHR33398">
    <property type="entry name" value="30S RIBOSOMAL PROTEIN S20"/>
    <property type="match status" value="1"/>
</dbReference>
<dbReference type="GO" id="GO:0015935">
    <property type="term" value="C:small ribosomal subunit"/>
    <property type="evidence" value="ECO:0007669"/>
    <property type="project" value="TreeGrafter"/>
</dbReference>
<evidence type="ECO:0000256" key="1">
    <source>
        <dbReference type="ARBA" id="ARBA00003134"/>
    </source>
</evidence>
<evidence type="ECO:0000256" key="9">
    <source>
        <dbReference type="SAM" id="MobiDB-lite"/>
    </source>
</evidence>
<reference evidence="10 11" key="1">
    <citation type="submission" date="2016-10" db="EMBL/GenBank/DDBJ databases">
        <authorList>
            <person name="de Groot N.N."/>
        </authorList>
    </citation>
    <scope>NUCLEOTIDE SEQUENCE [LARGE SCALE GENOMIC DNA]</scope>
    <source>
        <strain evidence="10 11">DSM 9990</strain>
    </source>
</reference>
<evidence type="ECO:0000256" key="5">
    <source>
        <dbReference type="ARBA" id="ARBA00022980"/>
    </source>
</evidence>
<accession>A0A1I4TRI4</accession>
<name>A0A1I4TRI4_9BACT</name>
<dbReference type="FunFam" id="1.20.58.110:FF:000001">
    <property type="entry name" value="30S ribosomal protein S20"/>
    <property type="match status" value="1"/>
</dbReference>
<comment type="similarity">
    <text evidence="2 8">Belongs to the bacterial ribosomal protein bS20 family.</text>
</comment>
<keyword evidence="11" id="KW-1185">Reference proteome</keyword>
<keyword evidence="6 8" id="KW-0687">Ribonucleoprotein</keyword>
<comment type="function">
    <text evidence="1 8">Binds directly to 16S ribosomal RNA.</text>
</comment>
<feature type="region of interest" description="Disordered" evidence="9">
    <location>
        <begin position="1"/>
        <end position="29"/>
    </location>
</feature>
<proteinExistence type="inferred from homology"/>
<dbReference type="NCBIfam" id="TIGR00029">
    <property type="entry name" value="S20"/>
    <property type="match status" value="1"/>
</dbReference>
<dbReference type="GO" id="GO:0070181">
    <property type="term" value="F:small ribosomal subunit rRNA binding"/>
    <property type="evidence" value="ECO:0007669"/>
    <property type="project" value="TreeGrafter"/>
</dbReference>